<feature type="transmembrane region" description="Helical" evidence="2">
    <location>
        <begin position="399"/>
        <end position="426"/>
    </location>
</feature>
<evidence type="ECO:0000256" key="2">
    <source>
        <dbReference type="SAM" id="Phobius"/>
    </source>
</evidence>
<accession>A0A835CUJ1</accession>
<keyword evidence="2" id="KW-0472">Membrane</keyword>
<feature type="region of interest" description="Disordered" evidence="1">
    <location>
        <begin position="1"/>
        <end position="30"/>
    </location>
</feature>
<proteinExistence type="predicted"/>
<dbReference type="EMBL" id="JACMRX010000001">
    <property type="protein sequence ID" value="KAF7997079.1"/>
    <property type="molecule type" value="Genomic_DNA"/>
</dbReference>
<feature type="compositionally biased region" description="Polar residues" evidence="1">
    <location>
        <begin position="584"/>
        <end position="605"/>
    </location>
</feature>
<dbReference type="AlphaFoldDB" id="A0A835CUJ1"/>
<feature type="region of interest" description="Disordered" evidence="1">
    <location>
        <begin position="489"/>
        <end position="510"/>
    </location>
</feature>
<evidence type="ECO:0000256" key="1">
    <source>
        <dbReference type="SAM" id="MobiDB-lite"/>
    </source>
</evidence>
<sequence>MLKHIPTVQPSSGSRNNNNHSHHHNDYGSQTISTNLHHQHIGGSTRLSAREQSSIYDSLIHPSKLNQQIPTVHRHPLNHSQLSVNNLSRLNNSHGLNFSTLSTSKHSIDSTSPVGGNDIGPMNNINNHSILHHHHNHNPYHHHHHHHHNNNNNHSNNNNINNTNTNKNNNNNNNLNNYNSGQTSLTTTQLNGEQRIMHNQINGGLDISRLSRLPSQTTPSPAPVNNITSATVLTSNTAPVASSVIHAPVNRHTQLATITQANISSGDEHIANQLDTQWIPFCLKGHNINNNSHNKNSENGVKEMLSFLGLLCLVSLLFAILSHIFLLKISPLNPMPSSFISPEEYNIVYEVTLVLCALALCLNLCCLLVCAIQFLFAMKLVKSSYNQTYRTSLYLQKSSASRMCAVGGFFISIPIFLTGMILYTFLQYHSTPAIVMSVFIGIGIVFCGCAMVHNVFVWQREKTNAMKEVARAQCEAAAQLQLQHQQQQQQQQQQEQQEHQSTNNQHQANNKNQVISSISRGNNCGTIKNNNFAHIHRGNQYHNQSQNHHDLLRHVPLSPTLLTLSTSPGCHNHSNIDVHRIPVSPSTTPADDHSPTSPLNKSLNRSQHHIQRDASGSISPGLPIATLDLSSAATTNSPHELSTLV</sequence>
<dbReference type="OrthoDB" id="10056560at2759"/>
<feature type="region of interest" description="Disordered" evidence="1">
    <location>
        <begin position="133"/>
        <end position="185"/>
    </location>
</feature>
<dbReference type="Proteomes" id="UP000639338">
    <property type="component" value="Unassembled WGS sequence"/>
</dbReference>
<keyword evidence="2" id="KW-0812">Transmembrane</keyword>
<feature type="transmembrane region" description="Helical" evidence="2">
    <location>
        <begin position="347"/>
        <end position="378"/>
    </location>
</feature>
<feature type="compositionally biased region" description="Polar residues" evidence="1">
    <location>
        <begin position="501"/>
        <end position="510"/>
    </location>
</feature>
<evidence type="ECO:0000313" key="3">
    <source>
        <dbReference type="EMBL" id="KAF7997079.1"/>
    </source>
</evidence>
<evidence type="ECO:0000313" key="4">
    <source>
        <dbReference type="Proteomes" id="UP000639338"/>
    </source>
</evidence>
<feature type="compositionally biased region" description="Basic residues" evidence="1">
    <location>
        <begin position="133"/>
        <end position="149"/>
    </location>
</feature>
<feature type="transmembrane region" description="Helical" evidence="2">
    <location>
        <begin position="305"/>
        <end position="327"/>
    </location>
</feature>
<dbReference type="InterPro" id="IPR029201">
    <property type="entry name" value="Jiraiya"/>
</dbReference>
<organism evidence="3 4">
    <name type="scientific">Aphidius gifuensis</name>
    <name type="common">Parasitoid wasp</name>
    <dbReference type="NCBI Taxonomy" id="684658"/>
    <lineage>
        <taxon>Eukaryota</taxon>
        <taxon>Metazoa</taxon>
        <taxon>Ecdysozoa</taxon>
        <taxon>Arthropoda</taxon>
        <taxon>Hexapoda</taxon>
        <taxon>Insecta</taxon>
        <taxon>Pterygota</taxon>
        <taxon>Neoptera</taxon>
        <taxon>Endopterygota</taxon>
        <taxon>Hymenoptera</taxon>
        <taxon>Apocrita</taxon>
        <taxon>Ichneumonoidea</taxon>
        <taxon>Braconidae</taxon>
        <taxon>Aphidiinae</taxon>
        <taxon>Aphidius</taxon>
    </lineage>
</organism>
<keyword evidence="2" id="KW-1133">Transmembrane helix</keyword>
<feature type="region of interest" description="Disordered" evidence="1">
    <location>
        <begin position="573"/>
        <end position="620"/>
    </location>
</feature>
<feature type="compositionally biased region" description="Low complexity" evidence="1">
    <location>
        <begin position="150"/>
        <end position="179"/>
    </location>
</feature>
<dbReference type="Pfam" id="PF15038">
    <property type="entry name" value="Jiraiya"/>
    <property type="match status" value="1"/>
</dbReference>
<dbReference type="PANTHER" id="PTHR39947">
    <property type="entry name" value="IP19862P"/>
    <property type="match status" value="1"/>
</dbReference>
<feature type="transmembrane region" description="Helical" evidence="2">
    <location>
        <begin position="432"/>
        <end position="457"/>
    </location>
</feature>
<protein>
    <submittedName>
        <fullName evidence="3">Uncharacterized protein</fullName>
    </submittedName>
</protein>
<keyword evidence="4" id="KW-1185">Reference proteome</keyword>
<comment type="caution">
    <text evidence="3">The sequence shown here is derived from an EMBL/GenBank/DDBJ whole genome shotgun (WGS) entry which is preliminary data.</text>
</comment>
<gene>
    <name evidence="3" type="ORF">HCN44_005356</name>
</gene>
<reference evidence="3 4" key="1">
    <citation type="submission" date="2020-08" db="EMBL/GenBank/DDBJ databases">
        <title>Aphidius gifuensis genome sequencing and assembly.</title>
        <authorList>
            <person name="Du Z."/>
        </authorList>
    </citation>
    <scope>NUCLEOTIDE SEQUENCE [LARGE SCALE GENOMIC DNA]</scope>
    <source>
        <strain evidence="3">YNYX2018</strain>
        <tissue evidence="3">Adults</tissue>
    </source>
</reference>
<name>A0A835CUJ1_APHGI</name>
<dbReference type="PANTHER" id="PTHR39947:SF1">
    <property type="entry name" value="IP19862P"/>
    <property type="match status" value="1"/>
</dbReference>